<dbReference type="RefSeq" id="WP_096327056.1">
    <property type="nucleotide sequence ID" value="NZ_FOMX01000034.1"/>
</dbReference>
<proteinExistence type="predicted"/>
<keyword evidence="2" id="KW-1185">Reference proteome</keyword>
<reference evidence="2" key="1">
    <citation type="submission" date="2016-10" db="EMBL/GenBank/DDBJ databases">
        <authorList>
            <person name="Varghese N."/>
            <person name="Submissions S."/>
        </authorList>
    </citation>
    <scope>NUCLEOTIDE SEQUENCE [LARGE SCALE GENOMIC DNA]</scope>
    <source>
        <strain evidence="2">ATCC 25963</strain>
    </source>
</reference>
<accession>A0A1I2GSE3</accession>
<sequence>MIAFLHDRAAREAARATLERRCAADPACGCAWLSQALVSAEAADDRRRGLTLARSSCDAGALSGCDTLYLTEGFCLSGIDEPGCDELRRLGRVPPRAAPLERLFGCRRTVTNLGPSVDVCIARDRISVRDSSGAWDQWPLTRWTRDDRRDAVVWVAEGPSRIWYISPRAGVPTGEHRVFAEIADVSGLVHMALGARRDADLERTLAGMPTAESVCRQVERCEYALKEQRHPARGEEGHEVSRLAPTLLGCHEHWRQLVADFTRPITGVALPSACGTMHRSTGENAWAATVEPPYALPR</sequence>
<organism evidence="1 2">
    <name type="scientific">Nannocystis exedens</name>
    <dbReference type="NCBI Taxonomy" id="54"/>
    <lineage>
        <taxon>Bacteria</taxon>
        <taxon>Pseudomonadati</taxon>
        <taxon>Myxococcota</taxon>
        <taxon>Polyangia</taxon>
        <taxon>Nannocystales</taxon>
        <taxon>Nannocystaceae</taxon>
        <taxon>Nannocystis</taxon>
    </lineage>
</organism>
<gene>
    <name evidence="1" type="ORF">SAMN02745121_07454</name>
</gene>
<evidence type="ECO:0000313" key="2">
    <source>
        <dbReference type="Proteomes" id="UP000199400"/>
    </source>
</evidence>
<dbReference type="EMBL" id="FOMX01000034">
    <property type="protein sequence ID" value="SFF19747.1"/>
    <property type="molecule type" value="Genomic_DNA"/>
</dbReference>
<dbReference type="Proteomes" id="UP000199400">
    <property type="component" value="Unassembled WGS sequence"/>
</dbReference>
<evidence type="ECO:0000313" key="1">
    <source>
        <dbReference type="EMBL" id="SFF19747.1"/>
    </source>
</evidence>
<dbReference type="AlphaFoldDB" id="A0A1I2GSE3"/>
<name>A0A1I2GSE3_9BACT</name>
<protein>
    <submittedName>
        <fullName evidence="1">Uncharacterized protein</fullName>
    </submittedName>
</protein>